<feature type="compositionally biased region" description="Polar residues" evidence="1">
    <location>
        <begin position="370"/>
        <end position="382"/>
    </location>
</feature>
<feature type="region of interest" description="Disordered" evidence="1">
    <location>
        <begin position="253"/>
        <end position="401"/>
    </location>
</feature>
<proteinExistence type="predicted"/>
<dbReference type="AlphaFoldDB" id="A0A4Y9ZRF4"/>
<evidence type="ECO:0000313" key="3">
    <source>
        <dbReference type="Proteomes" id="UP000298061"/>
    </source>
</evidence>
<feature type="compositionally biased region" description="Polar residues" evidence="1">
    <location>
        <begin position="301"/>
        <end position="331"/>
    </location>
</feature>
<protein>
    <submittedName>
        <fullName evidence="2">Uncharacterized protein</fullName>
    </submittedName>
</protein>
<feature type="region of interest" description="Disordered" evidence="1">
    <location>
        <begin position="166"/>
        <end position="241"/>
    </location>
</feature>
<feature type="compositionally biased region" description="Basic and acidic residues" evidence="1">
    <location>
        <begin position="391"/>
        <end position="401"/>
    </location>
</feature>
<gene>
    <name evidence="2" type="ORF">EWM64_g7387</name>
</gene>
<dbReference type="EMBL" id="SFCI01001149">
    <property type="protein sequence ID" value="TFY76627.1"/>
    <property type="molecule type" value="Genomic_DNA"/>
</dbReference>
<dbReference type="Proteomes" id="UP000298061">
    <property type="component" value="Unassembled WGS sequence"/>
</dbReference>
<feature type="compositionally biased region" description="Low complexity" evidence="1">
    <location>
        <begin position="340"/>
        <end position="354"/>
    </location>
</feature>
<reference evidence="2 3" key="1">
    <citation type="submission" date="2019-02" db="EMBL/GenBank/DDBJ databases">
        <title>Genome sequencing of the rare red list fungi Hericium alpestre (H. flagellum).</title>
        <authorList>
            <person name="Buettner E."/>
            <person name="Kellner H."/>
        </authorList>
    </citation>
    <scope>NUCLEOTIDE SEQUENCE [LARGE SCALE GENOMIC DNA]</scope>
    <source>
        <strain evidence="2 3">DSM 108284</strain>
    </source>
</reference>
<feature type="compositionally biased region" description="Basic and acidic residues" evidence="1">
    <location>
        <begin position="355"/>
        <end position="365"/>
    </location>
</feature>
<accession>A0A4Y9ZRF4</accession>
<feature type="compositionally biased region" description="Polar residues" evidence="1">
    <location>
        <begin position="209"/>
        <end position="218"/>
    </location>
</feature>
<keyword evidence="3" id="KW-1185">Reference proteome</keyword>
<feature type="non-terminal residue" evidence="2">
    <location>
        <position position="401"/>
    </location>
</feature>
<evidence type="ECO:0000256" key="1">
    <source>
        <dbReference type="SAM" id="MobiDB-lite"/>
    </source>
</evidence>
<feature type="compositionally biased region" description="Basic residues" evidence="1">
    <location>
        <begin position="287"/>
        <end position="297"/>
    </location>
</feature>
<evidence type="ECO:0000313" key="2">
    <source>
        <dbReference type="EMBL" id="TFY76627.1"/>
    </source>
</evidence>
<sequence length="401" mass="43715">MSVVTRKWLRMSSQTQDSTQHPQYAQHMEATSTASTRELIMTCASSTCQRIHTTPFTLAPVFSSPPELNRASFTSDNPDTCLQHPLHTHATCITVSVELYNNGMLLAFMFDILSRHFFVGSRSSDTICNNAKKRRWTTEEQMADEAAQKATETAVHARKKQCAHEEVELEPDTLPQAGNGDDKDQPADTAVSSKSNARHRGPVRINSEVVISTSSQISKVKCRRTEVETKAEDVPQEEGRKWCKSAEGDLLESEAAVPKAGHGHSARQSDTTGGGREVEEGATLLKQNHKPIRRSAHGHSNAKTLAQGVQASNPSSASSQKLQTNQPSEDIQASKFLGGSAQKPQVKSSAQQKSQKQEMMSDKAAGKQKASFSIPLSTRTTPTPEPSISKADQDDLHAETA</sequence>
<comment type="caution">
    <text evidence="2">The sequence shown here is derived from an EMBL/GenBank/DDBJ whole genome shotgun (WGS) entry which is preliminary data.</text>
</comment>
<name>A0A4Y9ZRF4_9AGAM</name>
<organism evidence="2 3">
    <name type="scientific">Hericium alpestre</name>
    <dbReference type="NCBI Taxonomy" id="135208"/>
    <lineage>
        <taxon>Eukaryota</taxon>
        <taxon>Fungi</taxon>
        <taxon>Dikarya</taxon>
        <taxon>Basidiomycota</taxon>
        <taxon>Agaricomycotina</taxon>
        <taxon>Agaricomycetes</taxon>
        <taxon>Russulales</taxon>
        <taxon>Hericiaceae</taxon>
        <taxon>Hericium</taxon>
    </lineage>
</organism>
<feature type="compositionally biased region" description="Basic and acidic residues" evidence="1">
    <location>
        <begin position="223"/>
        <end position="241"/>
    </location>
</feature>